<dbReference type="CDD" id="cd06261">
    <property type="entry name" value="TM_PBP2"/>
    <property type="match status" value="1"/>
</dbReference>
<sequence>MQMPTKAFRRLRFRGDYWGYFFIAPFALFFLVFEVYPMIRAFYISLFDYGLGNQSWIGLDNYTYLLKDDVFIRSVVNTFGFVAGTVPLTFIFALFVASMIYKKNKYISSFFRGAFYLPVVTSQVILSLVWAWIYNPVNGMANYMLSGFGIEPVMWTSDSRVALPALIIIVVTFNVGQPIILFLAAMGNISTDYYEAADLDGANGLHKFWHITMPLLKPTSLYILVMSTIWAFQTFVVVQLMTGGGPNYATSTIMYLLYNTAFVYGKLGMASAMGILITALISVVAFAQFKLMKSDVEF</sequence>
<evidence type="ECO:0000256" key="4">
    <source>
        <dbReference type="ARBA" id="ARBA00022692"/>
    </source>
</evidence>
<evidence type="ECO:0000256" key="1">
    <source>
        <dbReference type="ARBA" id="ARBA00004651"/>
    </source>
</evidence>
<dbReference type="EMBL" id="QMFB01000011">
    <property type="protein sequence ID" value="RAV19567.1"/>
    <property type="molecule type" value="Genomic_DNA"/>
</dbReference>
<feature type="transmembrane region" description="Helical" evidence="7">
    <location>
        <begin position="79"/>
        <end position="101"/>
    </location>
</feature>
<comment type="subcellular location">
    <subcellularLocation>
        <location evidence="1 7">Cell membrane</location>
        <topology evidence="1 7">Multi-pass membrane protein</topology>
    </subcellularLocation>
</comment>
<evidence type="ECO:0000313" key="9">
    <source>
        <dbReference type="EMBL" id="RAV19567.1"/>
    </source>
</evidence>
<feature type="transmembrane region" description="Helical" evidence="7">
    <location>
        <begin position="261"/>
        <end position="287"/>
    </location>
</feature>
<protein>
    <submittedName>
        <fullName evidence="9">Sugar ABC transporter permease</fullName>
    </submittedName>
</protein>
<evidence type="ECO:0000313" key="10">
    <source>
        <dbReference type="Proteomes" id="UP000250369"/>
    </source>
</evidence>
<comment type="caution">
    <text evidence="9">The sequence shown here is derived from an EMBL/GenBank/DDBJ whole genome shotgun (WGS) entry which is preliminary data.</text>
</comment>
<keyword evidence="4 7" id="KW-0812">Transmembrane</keyword>
<evidence type="ECO:0000256" key="3">
    <source>
        <dbReference type="ARBA" id="ARBA00022475"/>
    </source>
</evidence>
<gene>
    <name evidence="9" type="ORF">DQG23_19060</name>
</gene>
<dbReference type="Pfam" id="PF00528">
    <property type="entry name" value="BPD_transp_1"/>
    <property type="match status" value="1"/>
</dbReference>
<keyword evidence="6 7" id="KW-0472">Membrane</keyword>
<dbReference type="PANTHER" id="PTHR30193">
    <property type="entry name" value="ABC TRANSPORTER PERMEASE PROTEIN"/>
    <property type="match status" value="1"/>
</dbReference>
<keyword evidence="3" id="KW-1003">Cell membrane</keyword>
<dbReference type="AlphaFoldDB" id="A0A329MNT1"/>
<dbReference type="InterPro" id="IPR035906">
    <property type="entry name" value="MetI-like_sf"/>
</dbReference>
<feature type="transmembrane region" description="Helical" evidence="7">
    <location>
        <begin position="113"/>
        <end position="134"/>
    </location>
</feature>
<evidence type="ECO:0000256" key="2">
    <source>
        <dbReference type="ARBA" id="ARBA00022448"/>
    </source>
</evidence>
<dbReference type="GO" id="GO:0055085">
    <property type="term" value="P:transmembrane transport"/>
    <property type="evidence" value="ECO:0007669"/>
    <property type="project" value="InterPro"/>
</dbReference>
<evidence type="ECO:0000256" key="7">
    <source>
        <dbReference type="RuleBase" id="RU363032"/>
    </source>
</evidence>
<organism evidence="9 10">
    <name type="scientific">Paenibacillus contaminans</name>
    <dbReference type="NCBI Taxonomy" id="450362"/>
    <lineage>
        <taxon>Bacteria</taxon>
        <taxon>Bacillati</taxon>
        <taxon>Bacillota</taxon>
        <taxon>Bacilli</taxon>
        <taxon>Bacillales</taxon>
        <taxon>Paenibacillaceae</taxon>
        <taxon>Paenibacillus</taxon>
    </lineage>
</organism>
<comment type="similarity">
    <text evidence="7">Belongs to the binding-protein-dependent transport system permease family.</text>
</comment>
<feature type="transmembrane region" description="Helical" evidence="7">
    <location>
        <begin position="161"/>
        <end position="184"/>
    </location>
</feature>
<evidence type="ECO:0000256" key="6">
    <source>
        <dbReference type="ARBA" id="ARBA00023136"/>
    </source>
</evidence>
<dbReference type="Proteomes" id="UP000250369">
    <property type="component" value="Unassembled WGS sequence"/>
</dbReference>
<name>A0A329MNT1_9BACL</name>
<dbReference type="PANTHER" id="PTHR30193:SF37">
    <property type="entry name" value="INNER MEMBRANE ABC TRANSPORTER PERMEASE PROTEIN YCJO"/>
    <property type="match status" value="1"/>
</dbReference>
<dbReference type="InterPro" id="IPR051393">
    <property type="entry name" value="ABC_transporter_permease"/>
</dbReference>
<dbReference type="Gene3D" id="1.10.3720.10">
    <property type="entry name" value="MetI-like"/>
    <property type="match status" value="1"/>
</dbReference>
<feature type="transmembrane region" description="Helical" evidence="7">
    <location>
        <begin position="20"/>
        <end position="39"/>
    </location>
</feature>
<accession>A0A329MNT1</accession>
<keyword evidence="10" id="KW-1185">Reference proteome</keyword>
<reference evidence="9 10" key="1">
    <citation type="journal article" date="2009" name="Int. J. Syst. Evol. Microbiol.">
        <title>Paenibacillus contaminans sp. nov., isolated from a contaminated laboratory plate.</title>
        <authorList>
            <person name="Chou J.H."/>
            <person name="Lee J.H."/>
            <person name="Lin M.C."/>
            <person name="Chang P.S."/>
            <person name="Arun A.B."/>
            <person name="Young C.C."/>
            <person name="Chen W.M."/>
        </authorList>
    </citation>
    <scope>NUCLEOTIDE SEQUENCE [LARGE SCALE GENOMIC DNA]</scope>
    <source>
        <strain evidence="9 10">CKOBP-6</strain>
    </source>
</reference>
<dbReference type="PROSITE" id="PS50928">
    <property type="entry name" value="ABC_TM1"/>
    <property type="match status" value="1"/>
</dbReference>
<evidence type="ECO:0000259" key="8">
    <source>
        <dbReference type="PROSITE" id="PS50928"/>
    </source>
</evidence>
<dbReference type="SUPFAM" id="SSF161098">
    <property type="entry name" value="MetI-like"/>
    <property type="match status" value="1"/>
</dbReference>
<keyword evidence="5 7" id="KW-1133">Transmembrane helix</keyword>
<evidence type="ECO:0000256" key="5">
    <source>
        <dbReference type="ARBA" id="ARBA00022989"/>
    </source>
</evidence>
<dbReference type="InterPro" id="IPR000515">
    <property type="entry name" value="MetI-like"/>
</dbReference>
<keyword evidence="2 7" id="KW-0813">Transport</keyword>
<feature type="domain" description="ABC transmembrane type-1" evidence="8">
    <location>
        <begin position="75"/>
        <end position="288"/>
    </location>
</feature>
<dbReference type="GO" id="GO:0005886">
    <property type="term" value="C:plasma membrane"/>
    <property type="evidence" value="ECO:0007669"/>
    <property type="project" value="UniProtKB-SubCell"/>
</dbReference>
<proteinExistence type="inferred from homology"/>
<feature type="transmembrane region" description="Helical" evidence="7">
    <location>
        <begin position="221"/>
        <end position="241"/>
    </location>
</feature>